<dbReference type="Proteomes" id="UP000000393">
    <property type="component" value="Chromosome"/>
</dbReference>
<dbReference type="InterPro" id="IPR010998">
    <property type="entry name" value="Integrase_recombinase_N"/>
</dbReference>
<dbReference type="Pfam" id="PF13495">
    <property type="entry name" value="Phage_int_SAM_4"/>
    <property type="match status" value="1"/>
</dbReference>
<dbReference type="AlphaFoldDB" id="D8K4Z0"/>
<dbReference type="GO" id="GO:0003677">
    <property type="term" value="F:DNA binding"/>
    <property type="evidence" value="ECO:0007669"/>
    <property type="project" value="UniProtKB-KW"/>
</dbReference>
<dbReference type="EMBL" id="CP002086">
    <property type="protein sequence ID" value="ADJ27967.1"/>
    <property type="molecule type" value="Genomic_DNA"/>
</dbReference>
<protein>
    <recommendedName>
        <fullName evidence="2">Integrase SAM-like N-terminal domain-containing protein</fullName>
    </recommendedName>
</protein>
<evidence type="ECO:0000259" key="2">
    <source>
        <dbReference type="Pfam" id="PF13495"/>
    </source>
</evidence>
<organism evidence="3 4">
    <name type="scientific">Nitrosococcus watsoni (strain C-113)</name>
    <dbReference type="NCBI Taxonomy" id="105559"/>
    <lineage>
        <taxon>Bacteria</taxon>
        <taxon>Pseudomonadati</taxon>
        <taxon>Pseudomonadota</taxon>
        <taxon>Gammaproteobacteria</taxon>
        <taxon>Chromatiales</taxon>
        <taxon>Chromatiaceae</taxon>
        <taxon>Nitrosococcus</taxon>
    </lineage>
</organism>
<evidence type="ECO:0000313" key="4">
    <source>
        <dbReference type="Proteomes" id="UP000000393"/>
    </source>
</evidence>
<keyword evidence="4" id="KW-1185">Reference proteome</keyword>
<feature type="domain" description="Integrase SAM-like N-terminal" evidence="2">
    <location>
        <begin position="9"/>
        <end position="42"/>
    </location>
</feature>
<dbReference type="KEGG" id="nwa:Nwat_1025"/>
<sequence length="108" mass="12705">MPRKNTPTWLEEVRRIMRLKHYSLHTERTYSDWIKQFVRFHQLTEKDALFVESEVKVEPLFKRVGNRAECSDCRPTKKSVATLLGIVSQRTCCSGVQIFERSSLAWTS</sequence>
<dbReference type="OrthoDB" id="9801717at2"/>
<name>D8K4Z0_NITWC</name>
<dbReference type="GO" id="GO:0015074">
    <property type="term" value="P:DNA integration"/>
    <property type="evidence" value="ECO:0007669"/>
    <property type="project" value="InterPro"/>
</dbReference>
<keyword evidence="1" id="KW-0238">DNA-binding</keyword>
<gene>
    <name evidence="3" type="ordered locus">Nwat_1025</name>
</gene>
<proteinExistence type="predicted"/>
<dbReference type="Gene3D" id="1.10.150.130">
    <property type="match status" value="1"/>
</dbReference>
<accession>D8K4Z0</accession>
<dbReference type="InterPro" id="IPR004107">
    <property type="entry name" value="Integrase_SAM-like_N"/>
</dbReference>
<evidence type="ECO:0000256" key="1">
    <source>
        <dbReference type="ARBA" id="ARBA00023125"/>
    </source>
</evidence>
<dbReference type="HOGENOM" id="CLU_2194168_0_0_6"/>
<reference evidence="3 4" key="1">
    <citation type="submission" date="2010-06" db="EMBL/GenBank/DDBJ databases">
        <title>Complete sequence of chromosome of Nitrosococcus watsoni C-113.</title>
        <authorList>
            <consortium name="US DOE Joint Genome Institute"/>
            <person name="Lucas S."/>
            <person name="Copeland A."/>
            <person name="Lapidus A."/>
            <person name="Cheng J.-F."/>
            <person name="Bruce D."/>
            <person name="Goodwin L."/>
            <person name="Pitluck S."/>
            <person name="Malfatti S.A."/>
            <person name="Chain P.S.G."/>
            <person name="Land M."/>
            <person name="Hauser L."/>
            <person name="Kyrpides N."/>
            <person name="Ivanova N."/>
            <person name="Cambell M.A."/>
            <person name="Heidelberg J.F."/>
            <person name="Klotz M.G."/>
            <person name="Woyke T."/>
        </authorList>
    </citation>
    <scope>NUCLEOTIDE SEQUENCE [LARGE SCALE GENOMIC DNA]</scope>
    <source>
        <strain evidence="3 4">C-113</strain>
    </source>
</reference>
<evidence type="ECO:0000313" key="3">
    <source>
        <dbReference type="EMBL" id="ADJ27967.1"/>
    </source>
</evidence>